<organism evidence="2 3">
    <name type="scientific">Parabacteroides hominis</name>
    <dbReference type="NCBI Taxonomy" id="2763057"/>
    <lineage>
        <taxon>Bacteria</taxon>
        <taxon>Pseudomonadati</taxon>
        <taxon>Bacteroidota</taxon>
        <taxon>Bacteroidia</taxon>
        <taxon>Bacteroidales</taxon>
        <taxon>Tannerellaceae</taxon>
        <taxon>Parabacteroides</taxon>
    </lineage>
</organism>
<gene>
    <name evidence="2" type="ORF">H8S65_05405</name>
</gene>
<dbReference type="PANTHER" id="PTHR22916">
    <property type="entry name" value="GLYCOSYLTRANSFERASE"/>
    <property type="match status" value="1"/>
</dbReference>
<dbReference type="Proteomes" id="UP000651475">
    <property type="component" value="Unassembled WGS sequence"/>
</dbReference>
<dbReference type="SUPFAM" id="SSF53448">
    <property type="entry name" value="Nucleotide-diphospho-sugar transferases"/>
    <property type="match status" value="1"/>
</dbReference>
<dbReference type="CDD" id="cd00761">
    <property type="entry name" value="Glyco_tranf_GTA_type"/>
    <property type="match status" value="1"/>
</dbReference>
<comment type="caution">
    <text evidence="2">The sequence shown here is derived from an EMBL/GenBank/DDBJ whole genome shotgun (WGS) entry which is preliminary data.</text>
</comment>
<dbReference type="EMBL" id="JACOOJ010000006">
    <property type="protein sequence ID" value="MBC5632211.1"/>
    <property type="molecule type" value="Genomic_DNA"/>
</dbReference>
<feature type="domain" description="Glycosyltransferase 2-like" evidence="1">
    <location>
        <begin position="8"/>
        <end position="163"/>
    </location>
</feature>
<dbReference type="InterPro" id="IPR029044">
    <property type="entry name" value="Nucleotide-diphossugar_trans"/>
</dbReference>
<protein>
    <submittedName>
        <fullName evidence="2">Glycosyltransferase family 2 protein</fullName>
    </submittedName>
</protein>
<reference evidence="2 3" key="1">
    <citation type="submission" date="2020-08" db="EMBL/GenBank/DDBJ databases">
        <title>Genome public.</title>
        <authorList>
            <person name="Liu C."/>
            <person name="Sun Q."/>
        </authorList>
    </citation>
    <scope>NUCLEOTIDE SEQUENCE [LARGE SCALE GENOMIC DNA]</scope>
    <source>
        <strain evidence="2 3">NSJ-79</strain>
    </source>
</reference>
<dbReference type="InterPro" id="IPR001173">
    <property type="entry name" value="Glyco_trans_2-like"/>
</dbReference>
<name>A0ABR7DLD7_9BACT</name>
<dbReference type="Gene3D" id="3.90.550.10">
    <property type="entry name" value="Spore Coat Polysaccharide Biosynthesis Protein SpsA, Chain A"/>
    <property type="match status" value="1"/>
</dbReference>
<sequence length="291" mass="33972">MLNCAYTLIIPHKNIPQLLQRCLDSIPQRNDVQIIVVDDDSSPDIVDFEHFPGKERDDVEIILTKEGKGAGYARNCGLKRAKGEWLIFADADDFFLPNFLDTLDMYCNTDYDLITFRAESTDNTLKSVPSRQWNYEIIAENMDLELLKYRNDIPWAKMVSTKLVQENRIRFDETPAANDVMFSAYVDYYAHKVTACSTSIYCATVRGDSLQYAPVLKNLLARVSVACRLNRFLRIIGRKDKYVYSYFRVTECRKYFGRQGYFKALSILLCHERWENIYKTFSDLLKAKFRR</sequence>
<accession>A0ABR7DLD7</accession>
<keyword evidence="3" id="KW-1185">Reference proteome</keyword>
<dbReference type="Pfam" id="PF00535">
    <property type="entry name" value="Glycos_transf_2"/>
    <property type="match status" value="1"/>
</dbReference>
<evidence type="ECO:0000259" key="1">
    <source>
        <dbReference type="Pfam" id="PF00535"/>
    </source>
</evidence>
<proteinExistence type="predicted"/>
<evidence type="ECO:0000313" key="3">
    <source>
        <dbReference type="Proteomes" id="UP000651475"/>
    </source>
</evidence>
<evidence type="ECO:0000313" key="2">
    <source>
        <dbReference type="EMBL" id="MBC5632211.1"/>
    </source>
</evidence>